<accession>A0A8H3E183</accession>
<dbReference type="Proteomes" id="UP000663827">
    <property type="component" value="Unassembled WGS sequence"/>
</dbReference>
<evidence type="ECO:0000313" key="1">
    <source>
        <dbReference type="EMBL" id="CAE7107970.1"/>
    </source>
</evidence>
<comment type="caution">
    <text evidence="1">The sequence shown here is derived from an EMBL/GenBank/DDBJ whole genome shotgun (WGS) entry which is preliminary data.</text>
</comment>
<protein>
    <submittedName>
        <fullName evidence="1">Uncharacterized protein</fullName>
    </submittedName>
</protein>
<sequence>MDIRGARYGVRSARVTNVMVGPAPWAQAFYRESLERDTRIQWSITIVLSSSSLYHLPVEFVDHSRGEEVSLGRQSVRGEHRGFGGLKLLEIL</sequence>
<gene>
    <name evidence="1" type="ORF">RDB_LOCUS45902</name>
</gene>
<name>A0A8H3E183_9AGAM</name>
<reference evidence="1" key="1">
    <citation type="submission" date="2021-01" db="EMBL/GenBank/DDBJ databases">
        <authorList>
            <person name="Kaushik A."/>
        </authorList>
    </citation>
    <scope>NUCLEOTIDE SEQUENCE</scope>
    <source>
        <strain evidence="1">AG5</strain>
    </source>
</reference>
<organism evidence="1 2">
    <name type="scientific">Rhizoctonia solani</name>
    <dbReference type="NCBI Taxonomy" id="456999"/>
    <lineage>
        <taxon>Eukaryota</taxon>
        <taxon>Fungi</taxon>
        <taxon>Dikarya</taxon>
        <taxon>Basidiomycota</taxon>
        <taxon>Agaricomycotina</taxon>
        <taxon>Agaricomycetes</taxon>
        <taxon>Cantharellales</taxon>
        <taxon>Ceratobasidiaceae</taxon>
        <taxon>Rhizoctonia</taxon>
    </lineage>
</organism>
<evidence type="ECO:0000313" key="2">
    <source>
        <dbReference type="Proteomes" id="UP000663827"/>
    </source>
</evidence>
<dbReference type="EMBL" id="CAJNJQ010000910">
    <property type="protein sequence ID" value="CAE7107970.1"/>
    <property type="molecule type" value="Genomic_DNA"/>
</dbReference>
<dbReference type="AlphaFoldDB" id="A0A8H3E183"/>
<proteinExistence type="predicted"/>